<sequence length="38" mass="4127">MASVDHDLPRTSANTINSLARRYEQLSGMMSVVTASIC</sequence>
<organism evidence="1 2">
    <name type="scientific">Methylocella tundrae</name>
    <dbReference type="NCBI Taxonomy" id="227605"/>
    <lineage>
        <taxon>Bacteria</taxon>
        <taxon>Pseudomonadati</taxon>
        <taxon>Pseudomonadota</taxon>
        <taxon>Alphaproteobacteria</taxon>
        <taxon>Hyphomicrobiales</taxon>
        <taxon>Beijerinckiaceae</taxon>
        <taxon>Methylocella</taxon>
    </lineage>
</organism>
<keyword evidence="2" id="KW-1185">Reference proteome</keyword>
<evidence type="ECO:0000313" key="2">
    <source>
        <dbReference type="Proteomes" id="UP000485880"/>
    </source>
</evidence>
<protein>
    <submittedName>
        <fullName evidence="1">Uncharacterized protein</fullName>
    </submittedName>
</protein>
<dbReference type="Proteomes" id="UP000485880">
    <property type="component" value="Unassembled WGS sequence"/>
</dbReference>
<accession>A0A8B6M9I4</accession>
<comment type="caution">
    <text evidence="1">The sequence shown here is derived from an EMBL/GenBank/DDBJ whole genome shotgun (WGS) entry which is preliminary data.</text>
</comment>
<name>A0A8B6M9I4_METTU</name>
<dbReference type="AlphaFoldDB" id="A0A8B6M9I4"/>
<reference evidence="1 2" key="1">
    <citation type="submission" date="2019-05" db="EMBL/GenBank/DDBJ databases">
        <authorList>
            <person name="Farhan Ul Haque M."/>
        </authorList>
    </citation>
    <scope>NUCLEOTIDE SEQUENCE [LARGE SCALE GENOMIC DNA]</scope>
    <source>
        <strain evidence="1">2</strain>
    </source>
</reference>
<gene>
    <name evidence="1" type="ORF">MPC4_450014</name>
</gene>
<dbReference type="EMBL" id="CABFMQ020000104">
    <property type="protein sequence ID" value="VTZ51673.1"/>
    <property type="molecule type" value="Genomic_DNA"/>
</dbReference>
<proteinExistence type="predicted"/>
<evidence type="ECO:0000313" key="1">
    <source>
        <dbReference type="EMBL" id="VTZ51673.1"/>
    </source>
</evidence>